<evidence type="ECO:0000313" key="2">
    <source>
        <dbReference type="EMBL" id="KAK9702256.1"/>
    </source>
</evidence>
<keyword evidence="3" id="KW-1185">Reference proteome</keyword>
<comment type="caution">
    <text evidence="2">The sequence shown here is derived from an EMBL/GenBank/DDBJ whole genome shotgun (WGS) entry which is preliminary data.</text>
</comment>
<reference evidence="2 3" key="1">
    <citation type="journal article" date="2024" name="BMC Genomics">
        <title>De novo assembly and annotation of Popillia japonica's genome with initial clues to its potential as an invasive pest.</title>
        <authorList>
            <person name="Cucini C."/>
            <person name="Boschi S."/>
            <person name="Funari R."/>
            <person name="Cardaioli E."/>
            <person name="Iannotti N."/>
            <person name="Marturano G."/>
            <person name="Paoli F."/>
            <person name="Bruttini M."/>
            <person name="Carapelli A."/>
            <person name="Frati F."/>
            <person name="Nardi F."/>
        </authorList>
    </citation>
    <scope>NUCLEOTIDE SEQUENCE [LARGE SCALE GENOMIC DNA]</scope>
    <source>
        <strain evidence="2">DMR45628</strain>
    </source>
</reference>
<dbReference type="AlphaFoldDB" id="A0AAW1JFC0"/>
<dbReference type="EMBL" id="JASPKY010000396">
    <property type="protein sequence ID" value="KAK9702256.1"/>
    <property type="molecule type" value="Genomic_DNA"/>
</dbReference>
<dbReference type="PANTHER" id="PTHR31649:SF10">
    <property type="entry name" value="IP19903P-RELATED"/>
    <property type="match status" value="1"/>
</dbReference>
<feature type="chain" id="PRO_5043407715" evidence="1">
    <location>
        <begin position="20"/>
        <end position="187"/>
    </location>
</feature>
<protein>
    <submittedName>
        <fullName evidence="2">Uncharacterized protein</fullName>
    </submittedName>
</protein>
<name>A0AAW1JFC0_POPJA</name>
<feature type="signal peptide" evidence="1">
    <location>
        <begin position="1"/>
        <end position="19"/>
    </location>
</feature>
<accession>A0AAW1JFC0</accession>
<dbReference type="Proteomes" id="UP001458880">
    <property type="component" value="Unassembled WGS sequence"/>
</dbReference>
<organism evidence="2 3">
    <name type="scientific">Popillia japonica</name>
    <name type="common">Japanese beetle</name>
    <dbReference type="NCBI Taxonomy" id="7064"/>
    <lineage>
        <taxon>Eukaryota</taxon>
        <taxon>Metazoa</taxon>
        <taxon>Ecdysozoa</taxon>
        <taxon>Arthropoda</taxon>
        <taxon>Hexapoda</taxon>
        <taxon>Insecta</taxon>
        <taxon>Pterygota</taxon>
        <taxon>Neoptera</taxon>
        <taxon>Endopterygota</taxon>
        <taxon>Coleoptera</taxon>
        <taxon>Polyphaga</taxon>
        <taxon>Scarabaeiformia</taxon>
        <taxon>Scarabaeidae</taxon>
        <taxon>Rutelinae</taxon>
        <taxon>Popillia</taxon>
    </lineage>
</organism>
<dbReference type="PANTHER" id="PTHR31649">
    <property type="entry name" value="AGAP009604-PA"/>
    <property type="match status" value="1"/>
</dbReference>
<sequence length="187" mass="21486">MKELFMCVSLLTPLIFVVCQNCTRYGYYWRDYRGAIPIDAFNATSNLYIAQVLYDSVLIGGYYAGTGAVVTEYEGRRLVVRDTIKFLCNKQRDRFKWVRHNTYSLQPDALDDMVIGGFEDNTLTYIGKTFHEGQWKIAKIFPPPHPLQGLNVWTKNEGTDILPDFEILQYATECSSVVNNSILDEQN</sequence>
<keyword evidence="1" id="KW-0732">Signal</keyword>
<dbReference type="InterPro" id="IPR006616">
    <property type="entry name" value="DM9_repeat"/>
</dbReference>
<evidence type="ECO:0000313" key="3">
    <source>
        <dbReference type="Proteomes" id="UP001458880"/>
    </source>
</evidence>
<evidence type="ECO:0000256" key="1">
    <source>
        <dbReference type="SAM" id="SignalP"/>
    </source>
</evidence>
<proteinExistence type="predicted"/>
<dbReference type="Pfam" id="PF11901">
    <property type="entry name" value="DM9"/>
    <property type="match status" value="1"/>
</dbReference>
<gene>
    <name evidence="2" type="ORF">QE152_g30068</name>
</gene>